<dbReference type="PANTHER" id="PTHR38098:SF1">
    <property type="entry name" value="LPS-ASSEMBLY LIPOPROTEIN LPTE"/>
    <property type="match status" value="1"/>
</dbReference>
<dbReference type="PROSITE" id="PS51257">
    <property type="entry name" value="PROKAR_LIPOPROTEIN"/>
    <property type="match status" value="1"/>
</dbReference>
<gene>
    <name evidence="4" type="ORF">METZ01_LOCUS241710</name>
</gene>
<evidence type="ECO:0000256" key="2">
    <source>
        <dbReference type="ARBA" id="ARBA00023136"/>
    </source>
</evidence>
<evidence type="ECO:0008006" key="5">
    <source>
        <dbReference type="Google" id="ProtNLM"/>
    </source>
</evidence>
<dbReference type="InterPro" id="IPR007485">
    <property type="entry name" value="LPS_assembly_LptE"/>
</dbReference>
<organism evidence="4">
    <name type="scientific">marine metagenome</name>
    <dbReference type="NCBI Taxonomy" id="408172"/>
    <lineage>
        <taxon>unclassified sequences</taxon>
        <taxon>metagenomes</taxon>
        <taxon>ecological metagenomes</taxon>
    </lineage>
</organism>
<dbReference type="GO" id="GO:0019867">
    <property type="term" value="C:outer membrane"/>
    <property type="evidence" value="ECO:0007669"/>
    <property type="project" value="InterPro"/>
</dbReference>
<dbReference type="PANTHER" id="PTHR38098">
    <property type="entry name" value="LPS-ASSEMBLY LIPOPROTEIN LPTE"/>
    <property type="match status" value="1"/>
</dbReference>
<proteinExistence type="predicted"/>
<keyword evidence="1" id="KW-0732">Signal</keyword>
<dbReference type="GO" id="GO:0001530">
    <property type="term" value="F:lipopolysaccharide binding"/>
    <property type="evidence" value="ECO:0007669"/>
    <property type="project" value="TreeGrafter"/>
</dbReference>
<accession>A0A382HNH8</accession>
<evidence type="ECO:0000256" key="3">
    <source>
        <dbReference type="ARBA" id="ARBA00023237"/>
    </source>
</evidence>
<protein>
    <recommendedName>
        <fullName evidence="5">LPS-assembly lipoprotein LptE</fullName>
    </recommendedName>
</protein>
<evidence type="ECO:0000313" key="4">
    <source>
        <dbReference type="EMBL" id="SVB88856.1"/>
    </source>
</evidence>
<dbReference type="GO" id="GO:0015920">
    <property type="term" value="P:lipopolysaccharide transport"/>
    <property type="evidence" value="ECO:0007669"/>
    <property type="project" value="TreeGrafter"/>
</dbReference>
<keyword evidence="3" id="KW-0998">Cell outer membrane</keyword>
<dbReference type="AlphaFoldDB" id="A0A382HNH8"/>
<name>A0A382HNH8_9ZZZZ</name>
<keyword evidence="2" id="KW-0472">Membrane</keyword>
<sequence>MVLRFTALMLCMLVSGCGFQLRGIEADSTLDMPVYLKVEGVAAESRRDLRALLSSTGLKFVEPSQARFMLVVGHEKLNKWPIANSFTLNSSDYEFVLELQFRLESISTDDVLVDDVVTASALFESDRSNLLASRREEAIILSETRIQAVQRLVERIRVSISNHRKENPLGQVRETK</sequence>
<evidence type="ECO:0000256" key="1">
    <source>
        <dbReference type="ARBA" id="ARBA00022729"/>
    </source>
</evidence>
<dbReference type="GO" id="GO:0043165">
    <property type="term" value="P:Gram-negative-bacterium-type cell outer membrane assembly"/>
    <property type="evidence" value="ECO:0007669"/>
    <property type="project" value="InterPro"/>
</dbReference>
<dbReference type="EMBL" id="UINC01062335">
    <property type="protein sequence ID" value="SVB88856.1"/>
    <property type="molecule type" value="Genomic_DNA"/>
</dbReference>
<dbReference type="GO" id="GO:1990351">
    <property type="term" value="C:transporter complex"/>
    <property type="evidence" value="ECO:0007669"/>
    <property type="project" value="TreeGrafter"/>
</dbReference>
<dbReference type="Gene3D" id="3.30.160.150">
    <property type="entry name" value="Lipoprotein like domain"/>
    <property type="match status" value="1"/>
</dbReference>
<reference evidence="4" key="1">
    <citation type="submission" date="2018-05" db="EMBL/GenBank/DDBJ databases">
        <authorList>
            <person name="Lanie J.A."/>
            <person name="Ng W.-L."/>
            <person name="Kazmierczak K.M."/>
            <person name="Andrzejewski T.M."/>
            <person name="Davidsen T.M."/>
            <person name="Wayne K.J."/>
            <person name="Tettelin H."/>
            <person name="Glass J.I."/>
            <person name="Rusch D."/>
            <person name="Podicherti R."/>
            <person name="Tsui H.-C.T."/>
            <person name="Winkler M.E."/>
        </authorList>
    </citation>
    <scope>NUCLEOTIDE SEQUENCE</scope>
</reference>